<dbReference type="AlphaFoldDB" id="A0A847UBF9"/>
<keyword evidence="1" id="KW-1133">Transmembrane helix</keyword>
<accession>A0A847UBF9</accession>
<reference evidence="2" key="1">
    <citation type="submission" date="2019-12" db="EMBL/GenBank/DDBJ databases">
        <title>Whole-genome sequence of Halomicrobium mukohataei pws1.</title>
        <authorList>
            <person name="Verma D.K."/>
            <person name="Gopal K."/>
            <person name="Prasad E.S."/>
        </authorList>
    </citation>
    <scope>NUCLEOTIDE SEQUENCE</scope>
    <source>
        <strain evidence="2">Pws1</strain>
    </source>
</reference>
<keyword evidence="1" id="KW-0472">Membrane</keyword>
<name>A0A847UBF9_9EURY</name>
<feature type="transmembrane region" description="Helical" evidence="1">
    <location>
        <begin position="17"/>
        <end position="40"/>
    </location>
</feature>
<feature type="transmembrane region" description="Helical" evidence="1">
    <location>
        <begin position="78"/>
        <end position="96"/>
    </location>
</feature>
<feature type="transmembrane region" description="Helical" evidence="1">
    <location>
        <begin position="102"/>
        <end position="121"/>
    </location>
</feature>
<proteinExistence type="predicted"/>
<dbReference type="EMBL" id="WOYG01000001">
    <property type="protein sequence ID" value="NLV10745.1"/>
    <property type="molecule type" value="Genomic_DNA"/>
</dbReference>
<gene>
    <name evidence="2" type="ORF">GOC74_12505</name>
</gene>
<evidence type="ECO:0000256" key="1">
    <source>
        <dbReference type="SAM" id="Phobius"/>
    </source>
</evidence>
<organism evidence="2 3">
    <name type="scientific">Halomicrobium mukohataei</name>
    <dbReference type="NCBI Taxonomy" id="57705"/>
    <lineage>
        <taxon>Archaea</taxon>
        <taxon>Methanobacteriati</taxon>
        <taxon>Methanobacteriota</taxon>
        <taxon>Stenosarchaea group</taxon>
        <taxon>Halobacteria</taxon>
        <taxon>Halobacteriales</taxon>
        <taxon>Haloarculaceae</taxon>
        <taxon>Halomicrobium</taxon>
    </lineage>
</organism>
<keyword evidence="1" id="KW-0812">Transmembrane</keyword>
<sequence length="147" mass="15159">MVVFLTLMGETVKSFDAYVLSGVAAVLGTGFVVGAMLALLGGTETTAAMVLADSVPVGTAVGVLLLLTTGAFVSGQRWARYLGFLAFVAVVLFGFPSLSSPSVIPVVHTSLSVLAAVYLLFRNPISKAERSQVDESTSASKVGSTIR</sequence>
<protein>
    <submittedName>
        <fullName evidence="2">Uncharacterized protein</fullName>
    </submittedName>
</protein>
<evidence type="ECO:0000313" key="3">
    <source>
        <dbReference type="Proteomes" id="UP000608662"/>
    </source>
</evidence>
<comment type="caution">
    <text evidence="2">The sequence shown here is derived from an EMBL/GenBank/DDBJ whole genome shotgun (WGS) entry which is preliminary data.</text>
</comment>
<evidence type="ECO:0000313" key="2">
    <source>
        <dbReference type="EMBL" id="NLV10745.1"/>
    </source>
</evidence>
<dbReference type="Proteomes" id="UP000608662">
    <property type="component" value="Unassembled WGS sequence"/>
</dbReference>